<dbReference type="InterPro" id="IPR002881">
    <property type="entry name" value="DUF58"/>
</dbReference>
<proteinExistence type="predicted"/>
<sequence>MSQEKNLNNGIRPVIKELLALKHHAAGIQFFNNRKVHSVQAGMRLSPARGRGMDFEEVRHYQSGDDVRLIHWSLTARLGKPFTKIYREERERLIYLVIDQSSAMHFGTRVCFKNVLAAKVAALLGFAALDHHEQVGGIIFNDKNAEYIQPKRSRQSLLQMFNILHNNQGIKHYQGGLENNLQLLSQKIQSGSVVIIISDFNDYSANIKNFLNIINRKAEIINVFIYDPLESNLPDHGYYNFTDDGKRKLEISATKNNRHLYSNNFNERLSEIENFSRKNRMQFVKLATNDNLVGKINHGILKYGY</sequence>
<dbReference type="InterPro" id="IPR036465">
    <property type="entry name" value="vWFA_dom_sf"/>
</dbReference>
<name>A0A2I7N8E8_9NEIS</name>
<evidence type="ECO:0000313" key="2">
    <source>
        <dbReference type="EMBL" id="AUR52505.1"/>
    </source>
</evidence>
<dbReference type="EMBL" id="CP024847">
    <property type="protein sequence ID" value="AUR52505.1"/>
    <property type="molecule type" value="Genomic_DNA"/>
</dbReference>
<reference evidence="3" key="1">
    <citation type="submission" date="2017-11" db="EMBL/GenBank/DDBJ databases">
        <authorList>
            <person name="Chan K.G."/>
            <person name="Lee L.S."/>
        </authorList>
    </citation>
    <scope>NUCLEOTIDE SEQUENCE [LARGE SCALE GENOMIC DNA]</scope>
    <source>
        <strain evidence="3">DSM 100970</strain>
    </source>
</reference>
<dbReference type="PROSITE" id="PS50994">
    <property type="entry name" value="INTEGRASE"/>
    <property type="match status" value="1"/>
</dbReference>
<dbReference type="PANTHER" id="PTHR33608:SF12">
    <property type="entry name" value="DUF58 DOMAIN-CONTAINING PROTEIN"/>
    <property type="match status" value="1"/>
</dbReference>
<evidence type="ECO:0000259" key="1">
    <source>
        <dbReference type="PROSITE" id="PS50994"/>
    </source>
</evidence>
<organism evidence="2 3">
    <name type="scientific">Aquella oligotrophica</name>
    <dbReference type="NCBI Taxonomy" id="2067065"/>
    <lineage>
        <taxon>Bacteria</taxon>
        <taxon>Pseudomonadati</taxon>
        <taxon>Pseudomonadota</taxon>
        <taxon>Betaproteobacteria</taxon>
        <taxon>Neisseriales</taxon>
        <taxon>Neisseriaceae</taxon>
        <taxon>Aquella</taxon>
    </lineage>
</organism>
<gene>
    <name evidence="2" type="ORF">CUN60_09405</name>
</gene>
<accession>A0A2I7N8E8</accession>
<dbReference type="RefSeq" id="WP_102951796.1">
    <property type="nucleotide sequence ID" value="NZ_CP024847.1"/>
</dbReference>
<evidence type="ECO:0000313" key="3">
    <source>
        <dbReference type="Proteomes" id="UP000236655"/>
    </source>
</evidence>
<dbReference type="GO" id="GO:0015074">
    <property type="term" value="P:DNA integration"/>
    <property type="evidence" value="ECO:0007669"/>
    <property type="project" value="InterPro"/>
</dbReference>
<dbReference type="InterPro" id="IPR001584">
    <property type="entry name" value="Integrase_cat-core"/>
</dbReference>
<protein>
    <submittedName>
        <fullName evidence="2">DUF58 domain-containing protein</fullName>
    </submittedName>
</protein>
<dbReference type="Gene3D" id="3.40.50.410">
    <property type="entry name" value="von Willebrand factor, type A domain"/>
    <property type="match status" value="1"/>
</dbReference>
<dbReference type="PANTHER" id="PTHR33608">
    <property type="entry name" value="BLL2464 PROTEIN"/>
    <property type="match status" value="1"/>
</dbReference>
<dbReference type="OrthoDB" id="9776116at2"/>
<dbReference type="Pfam" id="PF01882">
    <property type="entry name" value="DUF58"/>
    <property type="match status" value="1"/>
</dbReference>
<dbReference type="KEGG" id="nba:CUN60_09405"/>
<dbReference type="AlphaFoldDB" id="A0A2I7N8E8"/>
<keyword evidence="3" id="KW-1185">Reference proteome</keyword>
<feature type="domain" description="Integrase catalytic" evidence="1">
    <location>
        <begin position="43"/>
        <end position="236"/>
    </location>
</feature>
<dbReference type="Proteomes" id="UP000236655">
    <property type="component" value="Chromosome"/>
</dbReference>
<dbReference type="SUPFAM" id="SSF53300">
    <property type="entry name" value="vWA-like"/>
    <property type="match status" value="1"/>
</dbReference>